<dbReference type="OrthoDB" id="272364at2759"/>
<name>A0A3Q8IIG5_LEIDO</name>
<keyword evidence="2" id="KW-1185">Reference proteome</keyword>
<evidence type="ECO:0000313" key="2">
    <source>
        <dbReference type="Proteomes" id="UP000274082"/>
    </source>
</evidence>
<organism evidence="1 2">
    <name type="scientific">Leishmania donovani</name>
    <dbReference type="NCBI Taxonomy" id="5661"/>
    <lineage>
        <taxon>Eukaryota</taxon>
        <taxon>Discoba</taxon>
        <taxon>Euglenozoa</taxon>
        <taxon>Kinetoplastea</taxon>
        <taxon>Metakinetoplastina</taxon>
        <taxon>Trypanosomatida</taxon>
        <taxon>Trypanosomatidae</taxon>
        <taxon>Leishmaniinae</taxon>
        <taxon>Leishmania</taxon>
    </lineage>
</organism>
<reference evidence="1 2" key="1">
    <citation type="journal article" date="2018" name="Sci. Rep.">
        <title>A complete Leishmania donovani reference genome identifies novel genetic variations associated with virulence.</title>
        <authorList>
            <person name="Lypaczewski P."/>
            <person name="Hoshizaki J."/>
            <person name="Zhang W.-W."/>
            <person name="McCall L.-I."/>
            <person name="Torcivia-Rodriguez J."/>
            <person name="Simonyan V."/>
            <person name="Kaur A."/>
            <person name="Dewar K."/>
            <person name="Matlashewski G."/>
        </authorList>
    </citation>
    <scope>NUCLEOTIDE SEQUENCE [LARGE SCALE GENOMIC DNA]</scope>
    <source>
        <strain evidence="1 2">LdCL</strain>
    </source>
</reference>
<sequence length="1945" mass="215598">MLAMSHEAQLLGLLWCEATQPSCNAATLTHNIGVAFRYLETPWEDKAKQIIGALITLNAGPMHTTIWAALFQQLRETDKPTIKVYVLKQFANVCWTVPTNQAANAFRAFALEVRPLLEDVNVVVNATFQRSFAVTIKCFSSFAEKALSNELFSALYRSLKEWKRPDSIRAASTVIAAMANDNPSCPSPEQLLRQARYDLDCFSFAVLLDTLVSFEVVPGRILDERRIAAFRDELSEILDSILAAPQANEKVVPPCVSAYRRLKQVCDSWEPVAAEAFVLFIVDALAQAKVSKLLVCPFLHFLHETSCVWSRSSRTVWQLTGSSDPFVRADAYAALSTTVHVIDPPEQRLVLSDLLERLRFSIADNCSGTTVAILKFIKKLLLHARFPPSAEGLYLSKLLHLCRRHGKGLYHDLPAQLELLNVFLCASIAPEALVVFALELFSVSPDRAVAKKAFSVLRHFSTEVFLDSCVQNSGEYSDDANYFEAAIQMRRDEPFEDELLPFLRLHRTKGLSACIYARLCTLAENETKSSMTCIVVCDAVKEISRTSAAAIFDDIFFKHTTLCLLSQLLVLQDPMPSDAYVSLVQACASCLQGNDLHIREDAHLLSMLVQHSWSAIVTCTTALFSTFLPAPVLPSCRFFRTDSLSQACRHLILMCRDIALSNDVAFYDSMLHEMLTSNVSLFISCVSFLRHAPIFIAELVESMSCWLECCTALSTCVPKSVLRLLTVVLEAAEEELPVVRQRAGATRHSLLSVARMCNGMVKQAIEMDLLLCCPEICNFLLFFISKDADDEVFLFRELIANNWTLIVDLFSFCERIAICLHNDNDAGALAAVLNLLLALCDSVYFPQVTSVISRGSFEKLLQVLRKTADFSQKRQCMCFVSHILAAFDENNSLEEKVSGCFSACSTDVDFFGRIDRLVQLWNASDTQTQARFKTALTSSSSIERLVCAAAVDVQYIPKAVEAALGASADREVLDVLLLIVTEAEPETLSPLLFAINDEVFGENDDLVKRIICSYRWGWYGGQQTMQMLSSGAWRNLSTPLSQYLKLLFGFRQLERTERDVRCERYLGTLDSHESSFSFWQLLSGEASVEILQHEMEKGFSLLRLTDVLQLRGTSALRTIRSLFDQGISIVTAFGPSNIRRLAILFSTGVDCELSSWDSLSLLRLLQVLVSTARDSPVESELSEWLQLSCWLLFDRVCLSSNTKETTEAASGQRPAQTFAAAELATVFVQLSNLFLCSTARTLDDVAISVIRYAMRNATLFTLGDVSERLFWMVVSHCIYEVWAAITAETVVSVRDPEIIAFLCRAHVKVGLPRSVQRELHALFTPQLLSYGNTDSELEEDSLRCILWLVGKFASGDVHSSVRGRTSSLQYAPKLTGNADIGPPPSGRRALKCLPAAESNFSRNDARSLAAAVRHVTAQLAERVLANTTGATPSNVLDALGALCNLARPAPAESGPAAPLLSNAVSLEQVYRIARDFTEAFPILSADASLDPPGHCLDHLLGQLPRERRAHSIPDALCLNSIAWLLSKLLQSWGRENAPDSALPAQLPCVLASYLPYLLRCDLPSYLCLLQSLRYLSVCGATPEVEAVYDVALPRLMEDLVDVRWGAGVAGCWYEMLVDCLSHVPGAVPDGGRQLSRRIWEGLWRGAGSVELSCNQRFTERVQRSLQHVIHGLALKSAQWELCRLVVLDSGLQSRRVALTPVAASAFSIESNAEAFFSLARELQERTWRSQLLQTQSAFVHHGALALDADSSRSLLFEFEKAVAPVRESPDERGEFAIGEEAPCIIAECVRDSLFSATDAVLAALNHFDFADIIQRRAVLHELAKMMARSDATTPSWAEVYFDVLYERAAWHDEGLWVACALAAAAVGQTELCWSKTVLASLIPASSISWKRELMRRIGQRAKISGAQREARRFFADASERLSALQGPPLPWKRELLAAALSVFSS</sequence>
<proteinExistence type="predicted"/>
<dbReference type="SUPFAM" id="SSF48371">
    <property type="entry name" value="ARM repeat"/>
    <property type="match status" value="1"/>
</dbReference>
<gene>
    <name evidence="1" type="ORF">LdCL_340042500</name>
</gene>
<dbReference type="VEuPathDB" id="TriTrypDB:LDHU3_34.5490"/>
<dbReference type="EMBL" id="CP029533">
    <property type="protein sequence ID" value="AYU82698.1"/>
    <property type="molecule type" value="Genomic_DNA"/>
</dbReference>
<dbReference type="VEuPathDB" id="TriTrypDB:LdCL_340042500"/>
<protein>
    <submittedName>
        <fullName evidence="1">Uncharacterized protein</fullName>
    </submittedName>
</protein>
<dbReference type="InterPro" id="IPR016024">
    <property type="entry name" value="ARM-type_fold"/>
</dbReference>
<dbReference type="Proteomes" id="UP000274082">
    <property type="component" value="Chromosome 34"/>
</dbReference>
<evidence type="ECO:0000313" key="1">
    <source>
        <dbReference type="EMBL" id="AYU82698.1"/>
    </source>
</evidence>
<dbReference type="VEuPathDB" id="TriTrypDB:LdBPK_343310.1"/>
<accession>A0A3Q8IIG5</accession>